<dbReference type="AlphaFoldDB" id="A0A0E9UB52"/>
<protein>
    <submittedName>
        <fullName evidence="2">Uncharacterized protein</fullName>
    </submittedName>
</protein>
<organism evidence="2">
    <name type="scientific">Anguilla anguilla</name>
    <name type="common">European freshwater eel</name>
    <name type="synonym">Muraena anguilla</name>
    <dbReference type="NCBI Taxonomy" id="7936"/>
    <lineage>
        <taxon>Eukaryota</taxon>
        <taxon>Metazoa</taxon>
        <taxon>Chordata</taxon>
        <taxon>Craniata</taxon>
        <taxon>Vertebrata</taxon>
        <taxon>Euteleostomi</taxon>
        <taxon>Actinopterygii</taxon>
        <taxon>Neopterygii</taxon>
        <taxon>Teleostei</taxon>
        <taxon>Anguilliformes</taxon>
        <taxon>Anguillidae</taxon>
        <taxon>Anguilla</taxon>
    </lineage>
</organism>
<reference evidence="2" key="1">
    <citation type="submission" date="2014-11" db="EMBL/GenBank/DDBJ databases">
        <authorList>
            <person name="Amaro Gonzalez C."/>
        </authorList>
    </citation>
    <scope>NUCLEOTIDE SEQUENCE</scope>
</reference>
<accession>A0A0E9UB52</accession>
<feature type="region of interest" description="Disordered" evidence="1">
    <location>
        <begin position="18"/>
        <end position="40"/>
    </location>
</feature>
<dbReference type="EMBL" id="GBXM01045635">
    <property type="protein sequence ID" value="JAH62942.1"/>
    <property type="molecule type" value="Transcribed_RNA"/>
</dbReference>
<name>A0A0E9UB52_ANGAN</name>
<evidence type="ECO:0000313" key="2">
    <source>
        <dbReference type="EMBL" id="JAH62942.1"/>
    </source>
</evidence>
<proteinExistence type="predicted"/>
<sequence>MDSTQPILTPFINPVSAKEMTPMHTPTSQWSVNERDFNNK</sequence>
<reference evidence="2" key="2">
    <citation type="journal article" date="2015" name="Fish Shellfish Immunol.">
        <title>Early steps in the European eel (Anguilla anguilla)-Vibrio vulnificus interaction in the gills: Role of the RtxA13 toxin.</title>
        <authorList>
            <person name="Callol A."/>
            <person name="Pajuelo D."/>
            <person name="Ebbesson L."/>
            <person name="Teles M."/>
            <person name="MacKenzie S."/>
            <person name="Amaro C."/>
        </authorList>
    </citation>
    <scope>NUCLEOTIDE SEQUENCE</scope>
</reference>
<evidence type="ECO:0000256" key="1">
    <source>
        <dbReference type="SAM" id="MobiDB-lite"/>
    </source>
</evidence>